<proteinExistence type="predicted"/>
<reference evidence="6 7" key="1">
    <citation type="submission" date="2017-08" db="EMBL/GenBank/DDBJ databases">
        <title>Acidophilic green algal genome provides insights into adaptation to an acidic environment.</title>
        <authorList>
            <person name="Hirooka S."/>
            <person name="Hirose Y."/>
            <person name="Kanesaki Y."/>
            <person name="Higuchi S."/>
            <person name="Fujiwara T."/>
            <person name="Onuma R."/>
            <person name="Era A."/>
            <person name="Ohbayashi R."/>
            <person name="Uzuka A."/>
            <person name="Nozaki H."/>
            <person name="Yoshikawa H."/>
            <person name="Miyagishima S.Y."/>
        </authorList>
    </citation>
    <scope>NUCLEOTIDE SEQUENCE [LARGE SCALE GENOMIC DNA]</scope>
    <source>
        <strain evidence="6 7">NIES-2499</strain>
    </source>
</reference>
<feature type="transmembrane region" description="Helical" evidence="5">
    <location>
        <begin position="237"/>
        <end position="263"/>
    </location>
</feature>
<comment type="subcellular location">
    <subcellularLocation>
        <location evidence="1">Plastid</location>
        <location evidence="1">Chloroplast</location>
    </subcellularLocation>
</comment>
<keyword evidence="5" id="KW-0472">Membrane</keyword>
<evidence type="ECO:0000256" key="3">
    <source>
        <dbReference type="ARBA" id="ARBA00022640"/>
    </source>
</evidence>
<feature type="transmembrane region" description="Helical" evidence="5">
    <location>
        <begin position="96"/>
        <end position="117"/>
    </location>
</feature>
<dbReference type="EMBL" id="BEGY01000020">
    <property type="protein sequence ID" value="GAX76800.1"/>
    <property type="molecule type" value="Genomic_DNA"/>
</dbReference>
<sequence>MYSLLSQSHTSALGPSSSCHDQRNKSVFKINGTFASIFSKPKILATVTQQPLQASFGSKGVDAYPLASEIPSSVPERMGEAARKALSRASSAMNRYGWISFWVQLTLSLVSAVILLFSVAFTTQSGPLASLYLTLVGILAGFLSTFWNFGYTRTARKMQVFLEASPGSGTPKIKKHNVIDMVTKGIMVNVVGLGSTLLGIQALVGVLVAKTLSNSAANPFISSAAGVYNPVLALDVFLVQAATNILLGHFLSLVCSLWLLNVVGEGRGLRFQRFVGIQSLKKRLRDGDGGTVISKGNSLVFNMGSVAGGQLGFGGPDVRGGRGASSSSRGGGTSGNASSAALAATEAPSNRAGTLSTSGNISNISNKGVTSGSSRTTGDVVGGWGGGGRRGGSTAIRPVVGATTPTAALAYSEAARQMSLESSSNWDAAAQQQLMLKTMRRSVPIAIPGQPASAHRPFDLLIFPTESSLRYLDGSQPGDYGFDPLSLYNPANGSKGFLSRPWLRCSEIIHARWAMLGMMGCLAPEWLANHDMIPEENGVTWFRTGWLPLAGEDMGSRSDPNALLTVMALPMSIAELTRLRDFDVYTNASSTSSGNVIRGGLLSGALAAGSNRKSPAGSWVEEMKDLIISMETTLSSKATGDPAYPGGPVFNPSDLVRDTSTSLEDFKEIELINGRLAMVAFLVLCAQAVVTGKGPFQNLDDHLSDPFNEQYLLLP</sequence>
<feature type="transmembrane region" description="Helical" evidence="5">
    <location>
        <begin position="129"/>
        <end position="149"/>
    </location>
</feature>
<feature type="transmembrane region" description="Helical" evidence="5">
    <location>
        <begin position="186"/>
        <end position="209"/>
    </location>
</feature>
<dbReference type="OrthoDB" id="5900at2759"/>
<comment type="caution">
    <text evidence="6">The sequence shown here is derived from an EMBL/GenBank/DDBJ whole genome shotgun (WGS) entry which is preliminary data.</text>
</comment>
<feature type="compositionally biased region" description="Polar residues" evidence="4">
    <location>
        <begin position="1"/>
        <end position="19"/>
    </location>
</feature>
<dbReference type="AlphaFoldDB" id="A0A250X230"/>
<feature type="compositionally biased region" description="Polar residues" evidence="4">
    <location>
        <begin position="351"/>
        <end position="377"/>
    </location>
</feature>
<evidence type="ECO:0000313" key="7">
    <source>
        <dbReference type="Proteomes" id="UP000232323"/>
    </source>
</evidence>
<keyword evidence="3" id="KW-0934">Plastid</keyword>
<evidence type="ECO:0000256" key="2">
    <source>
        <dbReference type="ARBA" id="ARBA00022528"/>
    </source>
</evidence>
<feature type="region of interest" description="Disordered" evidence="4">
    <location>
        <begin position="317"/>
        <end position="397"/>
    </location>
</feature>
<dbReference type="InterPro" id="IPR022796">
    <property type="entry name" value="Chloroa_b-bind"/>
</dbReference>
<keyword evidence="2" id="KW-0150">Chloroplast</keyword>
<keyword evidence="5" id="KW-0812">Transmembrane</keyword>
<gene>
    <name evidence="6" type="ORF">CEUSTIGMA_g4246.t1</name>
</gene>
<evidence type="ECO:0000256" key="1">
    <source>
        <dbReference type="ARBA" id="ARBA00004229"/>
    </source>
</evidence>
<dbReference type="Gene3D" id="1.10.3460.10">
    <property type="entry name" value="Chlorophyll a/b binding protein domain"/>
    <property type="match status" value="1"/>
</dbReference>
<accession>A0A250X230</accession>
<dbReference type="Proteomes" id="UP000232323">
    <property type="component" value="Unassembled WGS sequence"/>
</dbReference>
<dbReference type="GO" id="GO:0009507">
    <property type="term" value="C:chloroplast"/>
    <property type="evidence" value="ECO:0007669"/>
    <property type="project" value="UniProtKB-SubCell"/>
</dbReference>
<keyword evidence="7" id="KW-1185">Reference proteome</keyword>
<organism evidence="6 7">
    <name type="scientific">Chlamydomonas eustigma</name>
    <dbReference type="NCBI Taxonomy" id="1157962"/>
    <lineage>
        <taxon>Eukaryota</taxon>
        <taxon>Viridiplantae</taxon>
        <taxon>Chlorophyta</taxon>
        <taxon>core chlorophytes</taxon>
        <taxon>Chlorophyceae</taxon>
        <taxon>CS clade</taxon>
        <taxon>Chlamydomonadales</taxon>
        <taxon>Chlamydomonadaceae</taxon>
        <taxon>Chlamydomonas</taxon>
    </lineage>
</organism>
<dbReference type="Pfam" id="PF12263">
    <property type="entry name" value="DUF3611"/>
    <property type="match status" value="1"/>
</dbReference>
<evidence type="ECO:0000256" key="4">
    <source>
        <dbReference type="SAM" id="MobiDB-lite"/>
    </source>
</evidence>
<feature type="compositionally biased region" description="Gly residues" evidence="4">
    <location>
        <begin position="380"/>
        <end position="391"/>
    </location>
</feature>
<dbReference type="PANTHER" id="PTHR34548">
    <property type="entry name" value="PROTEIN TIC 21, CHLOROPLASTIC"/>
    <property type="match status" value="1"/>
</dbReference>
<dbReference type="STRING" id="1157962.A0A250X230"/>
<dbReference type="Pfam" id="PF00504">
    <property type="entry name" value="Chloroa_b-bind"/>
    <property type="match status" value="1"/>
</dbReference>
<feature type="compositionally biased region" description="Gly residues" evidence="4">
    <location>
        <begin position="317"/>
        <end position="334"/>
    </location>
</feature>
<name>A0A250X230_9CHLO</name>
<feature type="compositionally biased region" description="Low complexity" evidence="4">
    <location>
        <begin position="335"/>
        <end position="347"/>
    </location>
</feature>
<protein>
    <submittedName>
        <fullName evidence="6">Uncharacterized protein</fullName>
    </submittedName>
</protein>
<feature type="region of interest" description="Disordered" evidence="4">
    <location>
        <begin position="1"/>
        <end position="21"/>
    </location>
</feature>
<dbReference type="SUPFAM" id="SSF103511">
    <property type="entry name" value="Chlorophyll a-b binding protein"/>
    <property type="match status" value="1"/>
</dbReference>
<evidence type="ECO:0000256" key="5">
    <source>
        <dbReference type="SAM" id="Phobius"/>
    </source>
</evidence>
<dbReference type="PANTHER" id="PTHR34548:SF2">
    <property type="entry name" value="PROTEIN TIC 21, CHLOROPLASTIC"/>
    <property type="match status" value="1"/>
</dbReference>
<dbReference type="InterPro" id="IPR022051">
    <property type="entry name" value="DUF3611"/>
</dbReference>
<keyword evidence="5" id="KW-1133">Transmembrane helix</keyword>
<evidence type="ECO:0000313" key="6">
    <source>
        <dbReference type="EMBL" id="GAX76800.1"/>
    </source>
</evidence>